<reference evidence="1 2" key="1">
    <citation type="submission" date="2024-04" db="EMBL/GenBank/DDBJ databases">
        <title>Phylogenomic analyses of a clade within the roseobacter group suggest taxonomic reassignments of species of the genera Aestuariivita, Citreicella, Loktanella, Nautella, Pelagibaca, Ruegeria, Thalassobius, Thiobacimonas and Tropicibacter, and the proposal o.</title>
        <authorList>
            <person name="Jeon C.O."/>
        </authorList>
    </citation>
    <scope>NUCLEOTIDE SEQUENCE [LARGE SCALE GENOMIC DNA]</scope>
    <source>
        <strain evidence="1 2">G8-12</strain>
    </source>
</reference>
<protein>
    <submittedName>
        <fullName evidence="1">Uncharacterized protein</fullName>
    </submittedName>
</protein>
<name>A0AAN0M2Q9_9RHOB</name>
<sequence>MIATPTSVAFHIGVHKTATTHLQRCLRRAAHDLAANDVRYYGPDTLRLPGRSLQALFGLKHDAGDSGVKRAAAEQMALLCGNAHRLVLSEENFIGPLNQPQGRTMKRRYKAADARLSALAEAIGQTIDVHLAVRRPTAFINSAYCQMLLGGRVQPIQTYQSRNGLGSVDWVDLVSRLRAARGVGRVTVWRYEDYGDVFVQIITGLVGQEAAPLVAPRPRHINRGLSAAAVAQVLAQAQSGVVEDSAKMARKALPIEDGHAPFDGFSHQEHAIGDAAYGRQIAAIAQMDGVTLLRPDRG</sequence>
<dbReference type="KEGG" id="yag:AABB28_17540"/>
<evidence type="ECO:0000313" key="1">
    <source>
        <dbReference type="EMBL" id="WZU63610.1"/>
    </source>
</evidence>
<evidence type="ECO:0000313" key="2">
    <source>
        <dbReference type="Proteomes" id="UP001451782"/>
    </source>
</evidence>
<dbReference type="RefSeq" id="WP_342069987.1">
    <property type="nucleotide sequence ID" value="NZ_CP151762.1"/>
</dbReference>
<dbReference type="InterPro" id="IPR027417">
    <property type="entry name" value="P-loop_NTPase"/>
</dbReference>
<organism evidence="1 2">
    <name type="scientific">Yoonia algicola</name>
    <dbReference type="NCBI Taxonomy" id="3137368"/>
    <lineage>
        <taxon>Bacteria</taxon>
        <taxon>Pseudomonadati</taxon>
        <taxon>Pseudomonadota</taxon>
        <taxon>Alphaproteobacteria</taxon>
        <taxon>Rhodobacterales</taxon>
        <taxon>Paracoccaceae</taxon>
        <taxon>Yoonia</taxon>
    </lineage>
</organism>
<proteinExistence type="predicted"/>
<dbReference type="AlphaFoldDB" id="A0AAN0M2Q9"/>
<keyword evidence="2" id="KW-1185">Reference proteome</keyword>
<accession>A0AAN0M2Q9</accession>
<dbReference type="Proteomes" id="UP001451782">
    <property type="component" value="Chromosome"/>
</dbReference>
<dbReference type="SUPFAM" id="SSF52540">
    <property type="entry name" value="P-loop containing nucleoside triphosphate hydrolases"/>
    <property type="match status" value="1"/>
</dbReference>
<gene>
    <name evidence="1" type="ORF">AABB28_17540</name>
</gene>
<dbReference type="EMBL" id="CP151762">
    <property type="protein sequence ID" value="WZU63610.1"/>
    <property type="molecule type" value="Genomic_DNA"/>
</dbReference>